<feature type="compositionally biased region" description="Pro residues" evidence="1">
    <location>
        <begin position="1"/>
        <end position="13"/>
    </location>
</feature>
<comment type="caution">
    <text evidence="2">The sequence shown here is derived from an EMBL/GenBank/DDBJ whole genome shotgun (WGS) entry which is preliminary data.</text>
</comment>
<dbReference type="Proteomes" id="UP000499080">
    <property type="component" value="Unassembled WGS sequence"/>
</dbReference>
<dbReference type="EMBL" id="BGPR01015354">
    <property type="protein sequence ID" value="GBN68901.1"/>
    <property type="molecule type" value="Genomic_DNA"/>
</dbReference>
<organism evidence="2 3">
    <name type="scientific">Araneus ventricosus</name>
    <name type="common">Orbweaver spider</name>
    <name type="synonym">Epeira ventricosa</name>
    <dbReference type="NCBI Taxonomy" id="182803"/>
    <lineage>
        <taxon>Eukaryota</taxon>
        <taxon>Metazoa</taxon>
        <taxon>Ecdysozoa</taxon>
        <taxon>Arthropoda</taxon>
        <taxon>Chelicerata</taxon>
        <taxon>Arachnida</taxon>
        <taxon>Araneae</taxon>
        <taxon>Araneomorphae</taxon>
        <taxon>Entelegynae</taxon>
        <taxon>Araneoidea</taxon>
        <taxon>Araneidae</taxon>
        <taxon>Araneus</taxon>
    </lineage>
</organism>
<feature type="region of interest" description="Disordered" evidence="1">
    <location>
        <begin position="62"/>
        <end position="92"/>
    </location>
</feature>
<feature type="region of interest" description="Disordered" evidence="1">
    <location>
        <begin position="1"/>
        <end position="37"/>
    </location>
</feature>
<reference evidence="2 3" key="1">
    <citation type="journal article" date="2019" name="Sci. Rep.">
        <title>Orb-weaving spider Araneus ventricosus genome elucidates the spidroin gene catalogue.</title>
        <authorList>
            <person name="Kono N."/>
            <person name="Nakamura H."/>
            <person name="Ohtoshi R."/>
            <person name="Moran D.A.P."/>
            <person name="Shinohara A."/>
            <person name="Yoshida Y."/>
            <person name="Fujiwara M."/>
            <person name="Mori M."/>
            <person name="Tomita M."/>
            <person name="Arakawa K."/>
        </authorList>
    </citation>
    <scope>NUCLEOTIDE SEQUENCE [LARGE SCALE GENOMIC DNA]</scope>
</reference>
<evidence type="ECO:0000313" key="2">
    <source>
        <dbReference type="EMBL" id="GBN68901.1"/>
    </source>
</evidence>
<sequence>MVPIAQAPPPAEVHPPRPGERRTHSGFPRENPLSQTSVDELQETQLQQSMAAMSIEQQYAADSAFTFGRGRSHPPPVEKPTGPPSCNDERGTSGEKINLIVNYFEVPSRQWCAPTNPSGTRNFIFSFFLFCFETTHSKKEVIKLTSNSSELDNK</sequence>
<feature type="compositionally biased region" description="Basic and acidic residues" evidence="1">
    <location>
        <begin position="14"/>
        <end position="23"/>
    </location>
</feature>
<protein>
    <submittedName>
        <fullName evidence="2">Uncharacterized protein</fullName>
    </submittedName>
</protein>
<feature type="compositionally biased region" description="Pro residues" evidence="1">
    <location>
        <begin position="73"/>
        <end position="83"/>
    </location>
</feature>
<dbReference type="AlphaFoldDB" id="A0A4Y2QZZ0"/>
<evidence type="ECO:0000256" key="1">
    <source>
        <dbReference type="SAM" id="MobiDB-lite"/>
    </source>
</evidence>
<name>A0A4Y2QZZ0_ARAVE</name>
<accession>A0A4Y2QZZ0</accession>
<proteinExistence type="predicted"/>
<gene>
    <name evidence="2" type="ORF">AVEN_150404_1</name>
</gene>
<keyword evidence="3" id="KW-1185">Reference proteome</keyword>
<evidence type="ECO:0000313" key="3">
    <source>
        <dbReference type="Proteomes" id="UP000499080"/>
    </source>
</evidence>